<dbReference type="PANTHER" id="PTHR15907">
    <property type="entry name" value="DUF614 FAMILY PROTEIN-RELATED"/>
    <property type="match status" value="1"/>
</dbReference>
<evidence type="ECO:0000256" key="2">
    <source>
        <dbReference type="SAM" id="Phobius"/>
    </source>
</evidence>
<dbReference type="AlphaFoldDB" id="A0A6A2ZZ58"/>
<reference evidence="3" key="1">
    <citation type="submission" date="2019-09" db="EMBL/GenBank/DDBJ databases">
        <title>Draft genome information of white flower Hibiscus syriacus.</title>
        <authorList>
            <person name="Kim Y.-M."/>
        </authorList>
    </citation>
    <scope>NUCLEOTIDE SEQUENCE [LARGE SCALE GENOMIC DNA]</scope>
    <source>
        <strain evidence="3">YM2019G1</strain>
    </source>
</reference>
<sequence length="308" mass="34619">MMDPSNGPSHYVRLGRDKDPVEDITPGELNQPVTVPQAVKSFTARSKRHRFGEVSTLEAINHVNIRQPHHRSVNDLTLILHRCPECGQPLPESYVPLADEDWTTGIFGCLQDTQSLVKGIIVVPRGHGFEHKRLQQGRMGMFCPCVLFGQNVETLREDVTRNDACMCHALCVEGGMAAAAATLLFHGIDPQTSFLICETLLFAWWLCGIYNGLFRQSLQKKYHLKNSPCDPCLVHCFLHWCALCQEHREMRNHVNDNTETPITVIKPPPVQEMNTTVDEDNQKDDQPIASSSSTAKDQQIAELEIQSL</sequence>
<dbReference type="EMBL" id="VEPZ02001057">
    <property type="protein sequence ID" value="KAE8696836.1"/>
    <property type="molecule type" value="Genomic_DNA"/>
</dbReference>
<proteinExistence type="predicted"/>
<keyword evidence="2" id="KW-1133">Transmembrane helix</keyword>
<dbReference type="Pfam" id="PF04749">
    <property type="entry name" value="PLAC8"/>
    <property type="match status" value="1"/>
</dbReference>
<comment type="caution">
    <text evidence="3">The sequence shown here is derived from an EMBL/GenBank/DDBJ whole genome shotgun (WGS) entry which is preliminary data.</text>
</comment>
<dbReference type="GO" id="GO:0016787">
    <property type="term" value="F:hydrolase activity"/>
    <property type="evidence" value="ECO:0007669"/>
    <property type="project" value="UniProtKB-KW"/>
</dbReference>
<keyword evidence="2" id="KW-0812">Transmembrane</keyword>
<feature type="compositionally biased region" description="Polar residues" evidence="1">
    <location>
        <begin position="288"/>
        <end position="297"/>
    </location>
</feature>
<gene>
    <name evidence="3" type="ORF">F3Y22_tig00110637pilonHSYRG00055</name>
</gene>
<dbReference type="Proteomes" id="UP000436088">
    <property type="component" value="Unassembled WGS sequence"/>
</dbReference>
<organism evidence="3 4">
    <name type="scientific">Hibiscus syriacus</name>
    <name type="common">Rose of Sharon</name>
    <dbReference type="NCBI Taxonomy" id="106335"/>
    <lineage>
        <taxon>Eukaryota</taxon>
        <taxon>Viridiplantae</taxon>
        <taxon>Streptophyta</taxon>
        <taxon>Embryophyta</taxon>
        <taxon>Tracheophyta</taxon>
        <taxon>Spermatophyta</taxon>
        <taxon>Magnoliopsida</taxon>
        <taxon>eudicotyledons</taxon>
        <taxon>Gunneridae</taxon>
        <taxon>Pentapetalae</taxon>
        <taxon>rosids</taxon>
        <taxon>malvids</taxon>
        <taxon>Malvales</taxon>
        <taxon>Malvaceae</taxon>
        <taxon>Malvoideae</taxon>
        <taxon>Hibiscus</taxon>
    </lineage>
</organism>
<keyword evidence="2" id="KW-0472">Membrane</keyword>
<dbReference type="NCBIfam" id="TIGR01571">
    <property type="entry name" value="A_thal_Cys_rich"/>
    <property type="match status" value="1"/>
</dbReference>
<feature type="transmembrane region" description="Helical" evidence="2">
    <location>
        <begin position="193"/>
        <end position="213"/>
    </location>
</feature>
<evidence type="ECO:0000313" key="3">
    <source>
        <dbReference type="EMBL" id="KAE8696836.1"/>
    </source>
</evidence>
<accession>A0A6A2ZZ58</accession>
<evidence type="ECO:0000256" key="1">
    <source>
        <dbReference type="SAM" id="MobiDB-lite"/>
    </source>
</evidence>
<name>A0A6A2ZZ58_HIBSY</name>
<evidence type="ECO:0000313" key="4">
    <source>
        <dbReference type="Proteomes" id="UP000436088"/>
    </source>
</evidence>
<protein>
    <submittedName>
        <fullName evidence="3">3-hydroxyisobutyryl-CoA hydrolase-like protein 1</fullName>
    </submittedName>
</protein>
<dbReference type="InterPro" id="IPR006461">
    <property type="entry name" value="PLAC_motif_containing"/>
</dbReference>
<keyword evidence="4" id="KW-1185">Reference proteome</keyword>
<feature type="region of interest" description="Disordered" evidence="1">
    <location>
        <begin position="259"/>
        <end position="298"/>
    </location>
</feature>
<feature type="region of interest" description="Disordered" evidence="1">
    <location>
        <begin position="1"/>
        <end position="29"/>
    </location>
</feature>